<comment type="subcellular location">
    <subcellularLocation>
        <location evidence="1">Membrane</location>
        <topology evidence="1">Multi-pass membrane protein</topology>
    </subcellularLocation>
</comment>
<evidence type="ECO:0000256" key="10">
    <source>
        <dbReference type="SAM" id="Phobius"/>
    </source>
</evidence>
<protein>
    <submittedName>
        <fullName evidence="11">Sodium:neurotransmitter symporter family</fullName>
    </submittedName>
</protein>
<evidence type="ECO:0000256" key="9">
    <source>
        <dbReference type="SAM" id="MobiDB-lite"/>
    </source>
</evidence>
<sequence length="289" mass="31942">MRQKWNKTDDVPADPGEGQPIPQKLVFYPDVTLRWKSIAPSRQAIDTYNNMPLSVDSTTIAYDNLGYIPQNGDPISSNFSTMSSTRPLNGNAVMMGHIYTPNEDKSSEYCTIRSSSGGTNAGSQTDITGRDPGSTTSLVRPKFRDKCDTCLRYVETVLCTISLACGLGNVYRLPQVVLAQGGLPFFVAYIILTLFIGLPLLILEIGLGQIVQEGFMKTWRAVPFFRGVGYIKFIAGCLLSIYYSLYVGLAIYYVIWFGKDSAPFNECREVRMGTSGYRAYGISGQQCVK</sequence>
<dbReference type="InterPro" id="IPR000175">
    <property type="entry name" value="Na/ntran_symport"/>
</dbReference>
<dbReference type="GO" id="GO:0015375">
    <property type="term" value="F:glycine:sodium symporter activity"/>
    <property type="evidence" value="ECO:0007669"/>
    <property type="project" value="TreeGrafter"/>
</dbReference>
<feature type="transmembrane region" description="Helical" evidence="10">
    <location>
        <begin position="228"/>
        <end position="255"/>
    </location>
</feature>
<comment type="similarity">
    <text evidence="2">Belongs to the sodium:neurotransmitter symporter (SNF) (TC 2.A.22) family.</text>
</comment>
<dbReference type="AlphaFoldDB" id="A0AAW1KST4"/>
<gene>
    <name evidence="11" type="ORF">QE152_g19198</name>
</gene>
<evidence type="ECO:0000256" key="5">
    <source>
        <dbReference type="ARBA" id="ARBA00022847"/>
    </source>
</evidence>
<keyword evidence="8" id="KW-0479">Metal-binding</keyword>
<evidence type="ECO:0000313" key="12">
    <source>
        <dbReference type="Proteomes" id="UP001458880"/>
    </source>
</evidence>
<dbReference type="PROSITE" id="PS50267">
    <property type="entry name" value="NA_NEUROTRAN_SYMP_3"/>
    <property type="match status" value="1"/>
</dbReference>
<keyword evidence="7 10" id="KW-0472">Membrane</keyword>
<accession>A0AAW1KST4</accession>
<keyword evidence="6 10" id="KW-1133">Transmembrane helix</keyword>
<feature type="compositionally biased region" description="Basic and acidic residues" evidence="9">
    <location>
        <begin position="1"/>
        <end position="10"/>
    </location>
</feature>
<feature type="region of interest" description="Disordered" evidence="9">
    <location>
        <begin position="113"/>
        <end position="137"/>
    </location>
</feature>
<feature type="binding site" evidence="8">
    <location>
        <position position="164"/>
    </location>
    <ligand>
        <name>Na(+)</name>
        <dbReference type="ChEBI" id="CHEBI:29101"/>
        <label>1</label>
    </ligand>
</feature>
<evidence type="ECO:0000256" key="1">
    <source>
        <dbReference type="ARBA" id="ARBA00004141"/>
    </source>
</evidence>
<feature type="transmembrane region" description="Helical" evidence="10">
    <location>
        <begin position="183"/>
        <end position="207"/>
    </location>
</feature>
<dbReference type="InterPro" id="IPR037272">
    <property type="entry name" value="SNS_sf"/>
</dbReference>
<name>A0AAW1KST4_POPJA</name>
<proteinExistence type="inferred from homology"/>
<evidence type="ECO:0000256" key="8">
    <source>
        <dbReference type="PIRSR" id="PIRSR600175-1"/>
    </source>
</evidence>
<dbReference type="Proteomes" id="UP001458880">
    <property type="component" value="Unassembled WGS sequence"/>
</dbReference>
<keyword evidence="5" id="KW-0769">Symport</keyword>
<reference evidence="11 12" key="1">
    <citation type="journal article" date="2024" name="BMC Genomics">
        <title>De novo assembly and annotation of Popillia japonica's genome with initial clues to its potential as an invasive pest.</title>
        <authorList>
            <person name="Cucini C."/>
            <person name="Boschi S."/>
            <person name="Funari R."/>
            <person name="Cardaioli E."/>
            <person name="Iannotti N."/>
            <person name="Marturano G."/>
            <person name="Paoli F."/>
            <person name="Bruttini M."/>
            <person name="Carapelli A."/>
            <person name="Frati F."/>
            <person name="Nardi F."/>
        </authorList>
    </citation>
    <scope>NUCLEOTIDE SEQUENCE [LARGE SCALE GENOMIC DNA]</scope>
    <source>
        <strain evidence="11">DMR45628</strain>
    </source>
</reference>
<dbReference type="PANTHER" id="PTHR11616">
    <property type="entry name" value="SODIUM/CHLORIDE DEPENDENT TRANSPORTER"/>
    <property type="match status" value="1"/>
</dbReference>
<evidence type="ECO:0000256" key="2">
    <source>
        <dbReference type="ARBA" id="ARBA00006459"/>
    </source>
</evidence>
<feature type="transmembrane region" description="Helical" evidence="10">
    <location>
        <begin position="150"/>
        <end position="171"/>
    </location>
</feature>
<comment type="caution">
    <text evidence="11">The sequence shown here is derived from an EMBL/GenBank/DDBJ whole genome shotgun (WGS) entry which is preliminary data.</text>
</comment>
<evidence type="ECO:0000256" key="4">
    <source>
        <dbReference type="ARBA" id="ARBA00022692"/>
    </source>
</evidence>
<dbReference type="PRINTS" id="PR00176">
    <property type="entry name" value="NANEUSMPORT"/>
</dbReference>
<keyword evidence="4 10" id="KW-0812">Transmembrane</keyword>
<feature type="binding site" evidence="8">
    <location>
        <position position="169"/>
    </location>
    <ligand>
        <name>Na(+)</name>
        <dbReference type="ChEBI" id="CHEBI:29101"/>
        <label>1</label>
    </ligand>
</feature>
<feature type="region of interest" description="Disordered" evidence="9">
    <location>
        <begin position="1"/>
        <end position="22"/>
    </location>
</feature>
<evidence type="ECO:0000256" key="7">
    <source>
        <dbReference type="ARBA" id="ARBA00023136"/>
    </source>
</evidence>
<dbReference type="GO" id="GO:0046872">
    <property type="term" value="F:metal ion binding"/>
    <property type="evidence" value="ECO:0007669"/>
    <property type="project" value="UniProtKB-KW"/>
</dbReference>
<dbReference type="SUPFAM" id="SSF161070">
    <property type="entry name" value="SNF-like"/>
    <property type="match status" value="1"/>
</dbReference>
<dbReference type="EMBL" id="JASPKY010000180">
    <property type="protein sequence ID" value="KAK9723416.1"/>
    <property type="molecule type" value="Genomic_DNA"/>
</dbReference>
<dbReference type="PANTHER" id="PTHR11616:SF240">
    <property type="entry name" value="BLOATED TUBULES, ISOFORM B-RELATED"/>
    <property type="match status" value="1"/>
</dbReference>
<organism evidence="11 12">
    <name type="scientific">Popillia japonica</name>
    <name type="common">Japanese beetle</name>
    <dbReference type="NCBI Taxonomy" id="7064"/>
    <lineage>
        <taxon>Eukaryota</taxon>
        <taxon>Metazoa</taxon>
        <taxon>Ecdysozoa</taxon>
        <taxon>Arthropoda</taxon>
        <taxon>Hexapoda</taxon>
        <taxon>Insecta</taxon>
        <taxon>Pterygota</taxon>
        <taxon>Neoptera</taxon>
        <taxon>Endopterygota</taxon>
        <taxon>Coleoptera</taxon>
        <taxon>Polyphaga</taxon>
        <taxon>Scarabaeiformia</taxon>
        <taxon>Scarabaeidae</taxon>
        <taxon>Rutelinae</taxon>
        <taxon>Popillia</taxon>
    </lineage>
</organism>
<evidence type="ECO:0000313" key="11">
    <source>
        <dbReference type="EMBL" id="KAK9723416.1"/>
    </source>
</evidence>
<keyword evidence="12" id="KW-1185">Reference proteome</keyword>
<keyword evidence="8" id="KW-0915">Sodium</keyword>
<evidence type="ECO:0000256" key="6">
    <source>
        <dbReference type="ARBA" id="ARBA00022989"/>
    </source>
</evidence>
<dbReference type="Pfam" id="PF00209">
    <property type="entry name" value="SNF"/>
    <property type="match status" value="1"/>
</dbReference>
<evidence type="ECO:0000256" key="3">
    <source>
        <dbReference type="ARBA" id="ARBA00022448"/>
    </source>
</evidence>
<dbReference type="GO" id="GO:0005886">
    <property type="term" value="C:plasma membrane"/>
    <property type="evidence" value="ECO:0007669"/>
    <property type="project" value="TreeGrafter"/>
</dbReference>
<keyword evidence="3" id="KW-0813">Transport</keyword>